<feature type="transmembrane region" description="Helical" evidence="1">
    <location>
        <begin position="6"/>
        <end position="22"/>
    </location>
</feature>
<keyword evidence="1" id="KW-0472">Membrane</keyword>
<gene>
    <name evidence="2" type="ORF">A3A38_03690</name>
</gene>
<proteinExistence type="predicted"/>
<keyword evidence="1" id="KW-1133">Transmembrane helix</keyword>
<evidence type="ECO:0000313" key="2">
    <source>
        <dbReference type="EMBL" id="OGG72736.1"/>
    </source>
</evidence>
<evidence type="ECO:0000256" key="1">
    <source>
        <dbReference type="SAM" id="Phobius"/>
    </source>
</evidence>
<accession>A0A1F6EGH4</accession>
<dbReference type="Proteomes" id="UP000177306">
    <property type="component" value="Unassembled WGS sequence"/>
</dbReference>
<dbReference type="AlphaFoldDB" id="A0A1F6EGH4"/>
<keyword evidence="1" id="KW-0812">Transmembrane</keyword>
<reference evidence="2 3" key="1">
    <citation type="journal article" date="2016" name="Nat. Commun.">
        <title>Thousands of microbial genomes shed light on interconnected biogeochemical processes in an aquifer system.</title>
        <authorList>
            <person name="Anantharaman K."/>
            <person name="Brown C.T."/>
            <person name="Hug L.A."/>
            <person name="Sharon I."/>
            <person name="Castelle C.J."/>
            <person name="Probst A.J."/>
            <person name="Thomas B.C."/>
            <person name="Singh A."/>
            <person name="Wilkins M.J."/>
            <person name="Karaoz U."/>
            <person name="Brodie E.L."/>
            <person name="Williams K.H."/>
            <person name="Hubbard S.S."/>
            <person name="Banfield J.F."/>
        </authorList>
    </citation>
    <scope>NUCLEOTIDE SEQUENCE [LARGE SCALE GENOMIC DNA]</scope>
</reference>
<evidence type="ECO:0008006" key="4">
    <source>
        <dbReference type="Google" id="ProtNLM"/>
    </source>
</evidence>
<comment type="caution">
    <text evidence="2">The sequence shown here is derived from an EMBL/GenBank/DDBJ whole genome shotgun (WGS) entry which is preliminary data.</text>
</comment>
<organism evidence="2 3">
    <name type="scientific">Candidatus Kaiserbacteria bacterium RIFCSPLOWO2_01_FULL_53_17</name>
    <dbReference type="NCBI Taxonomy" id="1798511"/>
    <lineage>
        <taxon>Bacteria</taxon>
        <taxon>Candidatus Kaiseribacteriota</taxon>
    </lineage>
</organism>
<evidence type="ECO:0000313" key="3">
    <source>
        <dbReference type="Proteomes" id="UP000177306"/>
    </source>
</evidence>
<sequence length="173" mass="18282">MNQPVALILIIILAAVGYWLYVGQQTSLPQPVGSDPKNATYEIDGSFVTLRAGTAETSIAGSTSKTVTQYFGNEAMGDLDSDGSTDIAFILTQSSGGSGTFYYVVAALKKGNSYQGTNAILLGDRVAPQTTQIRNGELVVSYATRKSDEPMTAQPSVGISKTFSIIGGRLQDR</sequence>
<dbReference type="EMBL" id="MFLY01000034">
    <property type="protein sequence ID" value="OGG72736.1"/>
    <property type="molecule type" value="Genomic_DNA"/>
</dbReference>
<protein>
    <recommendedName>
        <fullName evidence="4">VCBS repeat-containing protein</fullName>
    </recommendedName>
</protein>
<name>A0A1F6EGH4_9BACT</name>